<accession>A0A1M2V9W0</accession>
<feature type="compositionally biased region" description="Acidic residues" evidence="1">
    <location>
        <begin position="99"/>
        <end position="117"/>
    </location>
</feature>
<comment type="caution">
    <text evidence="2">The sequence shown here is derived from an EMBL/GenBank/DDBJ whole genome shotgun (WGS) entry which is preliminary data.</text>
</comment>
<dbReference type="OrthoDB" id="66095at2759"/>
<reference evidence="2 3" key="1">
    <citation type="submission" date="2016-10" db="EMBL/GenBank/DDBJ databases">
        <title>Genome sequence of the basidiomycete white-rot fungus Trametes pubescens.</title>
        <authorList>
            <person name="Makela M.R."/>
            <person name="Granchi Z."/>
            <person name="Peng M."/>
            <person name="De Vries R.P."/>
            <person name="Grigoriev I."/>
            <person name="Riley R."/>
            <person name="Hilden K."/>
        </authorList>
    </citation>
    <scope>NUCLEOTIDE SEQUENCE [LARGE SCALE GENOMIC DNA]</scope>
    <source>
        <strain evidence="2 3">FBCC735</strain>
    </source>
</reference>
<proteinExistence type="predicted"/>
<evidence type="ECO:0000313" key="2">
    <source>
        <dbReference type="EMBL" id="OJT04332.1"/>
    </source>
</evidence>
<keyword evidence="3" id="KW-1185">Reference proteome</keyword>
<organism evidence="2 3">
    <name type="scientific">Trametes pubescens</name>
    <name type="common">White-rot fungus</name>
    <dbReference type="NCBI Taxonomy" id="154538"/>
    <lineage>
        <taxon>Eukaryota</taxon>
        <taxon>Fungi</taxon>
        <taxon>Dikarya</taxon>
        <taxon>Basidiomycota</taxon>
        <taxon>Agaricomycotina</taxon>
        <taxon>Agaricomycetes</taxon>
        <taxon>Polyporales</taxon>
        <taxon>Polyporaceae</taxon>
        <taxon>Trametes</taxon>
    </lineage>
</organism>
<dbReference type="OMA" id="DEYRIVW"/>
<evidence type="ECO:0000313" key="3">
    <source>
        <dbReference type="Proteomes" id="UP000184267"/>
    </source>
</evidence>
<sequence length="342" mass="36643">MARPQRLLANIPLGPPLHDVGPASPPTDVHAFSQCFLPIAPENALSTAVLPTPNDLRCVRRILAQCGLPAELVFLILHEAAYYAGVCSTLRDWDPAPYESEDNDEDNADGSDEEGDTSYDASNSSGSEHGSDSTPVLKLDCVEPGGSCAARLCMLTSPLPHGAPGETWRARAVVWDVEGHDQGWGGERPADPGRSAPQGTFDGAFSWYEATIIRPTSTADAASDHPGHALASCWGTLNQPYCDTETARPLLAALGYTFVEAGGDSGPAWFVQRNRVAREDFARHHVEWSIDDAVLPPGSGAGAGFLEALRPGDVVALWMRAMYPGWGNYLRAASLKVLYDVY</sequence>
<dbReference type="EMBL" id="MNAD01001548">
    <property type="protein sequence ID" value="OJT04332.1"/>
    <property type="molecule type" value="Genomic_DNA"/>
</dbReference>
<name>A0A1M2V9W0_TRAPU</name>
<dbReference type="AlphaFoldDB" id="A0A1M2V9W0"/>
<feature type="region of interest" description="Disordered" evidence="1">
    <location>
        <begin position="97"/>
        <end position="136"/>
    </location>
</feature>
<dbReference type="STRING" id="154538.A0A1M2V9W0"/>
<protein>
    <submittedName>
        <fullName evidence="2">Uncharacterized protein</fullName>
    </submittedName>
</protein>
<evidence type="ECO:0000256" key="1">
    <source>
        <dbReference type="SAM" id="MobiDB-lite"/>
    </source>
</evidence>
<dbReference type="Proteomes" id="UP000184267">
    <property type="component" value="Unassembled WGS sequence"/>
</dbReference>
<gene>
    <name evidence="2" type="ORF">TRAPUB_4966</name>
</gene>